<dbReference type="AlphaFoldDB" id="A0A1Q3CDX8"/>
<dbReference type="EMBL" id="BDDD01001791">
    <property type="protein sequence ID" value="GAV78429.1"/>
    <property type="molecule type" value="Genomic_DNA"/>
</dbReference>
<accession>A0A1Q3CDX8</accession>
<keyword evidence="2" id="KW-1185">Reference proteome</keyword>
<organism evidence="1 2">
    <name type="scientific">Cephalotus follicularis</name>
    <name type="common">Albany pitcher plant</name>
    <dbReference type="NCBI Taxonomy" id="3775"/>
    <lineage>
        <taxon>Eukaryota</taxon>
        <taxon>Viridiplantae</taxon>
        <taxon>Streptophyta</taxon>
        <taxon>Embryophyta</taxon>
        <taxon>Tracheophyta</taxon>
        <taxon>Spermatophyta</taxon>
        <taxon>Magnoliopsida</taxon>
        <taxon>eudicotyledons</taxon>
        <taxon>Gunneridae</taxon>
        <taxon>Pentapetalae</taxon>
        <taxon>rosids</taxon>
        <taxon>fabids</taxon>
        <taxon>Oxalidales</taxon>
        <taxon>Cephalotaceae</taxon>
        <taxon>Cephalotus</taxon>
    </lineage>
</organism>
<gene>
    <name evidence="1" type="ORF">CFOL_v3_21897</name>
</gene>
<proteinExistence type="predicted"/>
<sequence length="87" mass="10512">MQMSKPFGHQDSEAKSDNIIRFDKSLQRLLSWEEYAHKLALSKVRWSANLPSHHRRYLSTRNYSLSLIKKHNSLFFKWFLLLIFFIN</sequence>
<evidence type="ECO:0000313" key="2">
    <source>
        <dbReference type="Proteomes" id="UP000187406"/>
    </source>
</evidence>
<dbReference type="OrthoDB" id="2159336at2759"/>
<dbReference type="Proteomes" id="UP000187406">
    <property type="component" value="Unassembled WGS sequence"/>
</dbReference>
<comment type="caution">
    <text evidence="1">The sequence shown here is derived from an EMBL/GenBank/DDBJ whole genome shotgun (WGS) entry which is preliminary data.</text>
</comment>
<protein>
    <submittedName>
        <fullName evidence="1">Uncharacterized protein</fullName>
    </submittedName>
</protein>
<dbReference type="InParanoid" id="A0A1Q3CDX8"/>
<reference evidence="2" key="1">
    <citation type="submission" date="2016-04" db="EMBL/GenBank/DDBJ databases">
        <title>Cephalotus genome sequencing.</title>
        <authorList>
            <person name="Fukushima K."/>
            <person name="Hasebe M."/>
            <person name="Fang X."/>
        </authorList>
    </citation>
    <scope>NUCLEOTIDE SEQUENCE [LARGE SCALE GENOMIC DNA]</scope>
    <source>
        <strain evidence="2">cv. St1</strain>
    </source>
</reference>
<evidence type="ECO:0000313" key="1">
    <source>
        <dbReference type="EMBL" id="GAV78429.1"/>
    </source>
</evidence>
<name>A0A1Q3CDX8_CEPFO</name>